<protein>
    <recommendedName>
        <fullName evidence="4">YtxH domain-containing protein</fullName>
    </recommendedName>
</protein>
<dbReference type="RefSeq" id="WP_249846465.1">
    <property type="nucleotide sequence ID" value="NZ_JAMGBD010000001.1"/>
</dbReference>
<evidence type="ECO:0000313" key="3">
    <source>
        <dbReference type="Proteomes" id="UP001165363"/>
    </source>
</evidence>
<name>A0ABT0RIP5_9SPHN</name>
<proteinExistence type="predicted"/>
<keyword evidence="1" id="KW-0472">Membrane</keyword>
<keyword evidence="1" id="KW-0812">Transmembrane</keyword>
<organism evidence="2 3">
    <name type="scientific">Sphingomonas alba</name>
    <dbReference type="NCBI Taxonomy" id="2908208"/>
    <lineage>
        <taxon>Bacteria</taxon>
        <taxon>Pseudomonadati</taxon>
        <taxon>Pseudomonadota</taxon>
        <taxon>Alphaproteobacteria</taxon>
        <taxon>Sphingomonadales</taxon>
        <taxon>Sphingomonadaceae</taxon>
        <taxon>Sphingomonas</taxon>
    </lineage>
</organism>
<evidence type="ECO:0000256" key="1">
    <source>
        <dbReference type="SAM" id="Phobius"/>
    </source>
</evidence>
<sequence length="132" mass="13447">MVTKQTGSSGNQTSRTRAIEAYDSARRKAAGGIEDSPLLALAGGLAAGAVLAALIPASRKERELLGPVADRIKDRASDAVEAAKDAGQARLDELGLTRDKGTDALRSIVEGAGDAFKASAEAAVASIRGTEN</sequence>
<evidence type="ECO:0000313" key="2">
    <source>
        <dbReference type="EMBL" id="MCL6682496.1"/>
    </source>
</evidence>
<keyword evidence="1" id="KW-1133">Transmembrane helix</keyword>
<feature type="transmembrane region" description="Helical" evidence="1">
    <location>
        <begin position="38"/>
        <end position="57"/>
    </location>
</feature>
<gene>
    <name evidence="2" type="ORF">LZ536_01065</name>
</gene>
<keyword evidence="3" id="KW-1185">Reference proteome</keyword>
<evidence type="ECO:0008006" key="4">
    <source>
        <dbReference type="Google" id="ProtNLM"/>
    </source>
</evidence>
<comment type="caution">
    <text evidence="2">The sequence shown here is derived from an EMBL/GenBank/DDBJ whole genome shotgun (WGS) entry which is preliminary data.</text>
</comment>
<dbReference type="EMBL" id="JAMGBD010000001">
    <property type="protein sequence ID" value="MCL6682496.1"/>
    <property type="molecule type" value="Genomic_DNA"/>
</dbReference>
<dbReference type="Proteomes" id="UP001165363">
    <property type="component" value="Unassembled WGS sequence"/>
</dbReference>
<reference evidence="2" key="1">
    <citation type="submission" date="2022-05" db="EMBL/GenBank/DDBJ databases">
        <authorList>
            <person name="Jo J.-H."/>
            <person name="Im W.-T."/>
        </authorList>
    </citation>
    <scope>NUCLEOTIDE SEQUENCE</scope>
    <source>
        <strain evidence="2">SE158</strain>
    </source>
</reference>
<accession>A0ABT0RIP5</accession>